<keyword evidence="3" id="KW-1185">Reference proteome</keyword>
<reference evidence="2 3" key="1">
    <citation type="submission" date="2020-08" db="EMBL/GenBank/DDBJ databases">
        <title>Whole genome shotgun sequence of Actinocatenispora thailandica NBRC 105041.</title>
        <authorList>
            <person name="Komaki H."/>
            <person name="Tamura T."/>
        </authorList>
    </citation>
    <scope>NUCLEOTIDE SEQUENCE [LARGE SCALE GENOMIC DNA]</scope>
    <source>
        <strain evidence="2 3">NBRC 105041</strain>
    </source>
</reference>
<keyword evidence="1" id="KW-0812">Transmembrane</keyword>
<dbReference type="AlphaFoldDB" id="A0A7R7DS42"/>
<dbReference type="KEGG" id="atl:Athai_40300"/>
<evidence type="ECO:0000313" key="3">
    <source>
        <dbReference type="Proteomes" id="UP000611640"/>
    </source>
</evidence>
<evidence type="ECO:0000313" key="2">
    <source>
        <dbReference type="EMBL" id="BCJ36527.1"/>
    </source>
</evidence>
<keyword evidence="1" id="KW-0472">Membrane</keyword>
<sequence>MPFTAAPRERNPRIWIGLGAVALLVVLCCGGGVAGIFGFGAYQEHQISAAADKFLVALESQQYPQAYRMQCQQARAQESEHEFVSRLDSQPRLQSHHLSAPRQYQGNTVFEVPATLRYVDGRSRSSDIIVVGSGTGGSVGWRVCGTAG</sequence>
<evidence type="ECO:0000256" key="1">
    <source>
        <dbReference type="SAM" id="Phobius"/>
    </source>
</evidence>
<gene>
    <name evidence="2" type="ORF">Athai_40300</name>
</gene>
<protein>
    <submittedName>
        <fullName evidence="2">Uncharacterized protein</fullName>
    </submittedName>
</protein>
<keyword evidence="1" id="KW-1133">Transmembrane helix</keyword>
<dbReference type="EMBL" id="AP023355">
    <property type="protein sequence ID" value="BCJ36527.1"/>
    <property type="molecule type" value="Genomic_DNA"/>
</dbReference>
<accession>A0A7R7DS42</accession>
<dbReference type="Proteomes" id="UP000611640">
    <property type="component" value="Chromosome"/>
</dbReference>
<feature type="transmembrane region" description="Helical" evidence="1">
    <location>
        <begin position="14"/>
        <end position="39"/>
    </location>
</feature>
<organism evidence="2 3">
    <name type="scientific">Actinocatenispora thailandica</name>
    <dbReference type="NCBI Taxonomy" id="227318"/>
    <lineage>
        <taxon>Bacteria</taxon>
        <taxon>Bacillati</taxon>
        <taxon>Actinomycetota</taxon>
        <taxon>Actinomycetes</taxon>
        <taxon>Micromonosporales</taxon>
        <taxon>Micromonosporaceae</taxon>
        <taxon>Actinocatenispora</taxon>
    </lineage>
</organism>
<name>A0A7R7DS42_9ACTN</name>
<proteinExistence type="predicted"/>